<protein>
    <submittedName>
        <fullName evidence="2">AIPR family protein</fullName>
    </submittedName>
</protein>
<evidence type="ECO:0000313" key="3">
    <source>
        <dbReference type="Proteomes" id="UP001597458"/>
    </source>
</evidence>
<evidence type="ECO:0000259" key="1">
    <source>
        <dbReference type="Pfam" id="PF10592"/>
    </source>
</evidence>
<dbReference type="Proteomes" id="UP001597458">
    <property type="component" value="Unassembled WGS sequence"/>
</dbReference>
<comment type="caution">
    <text evidence="2">The sequence shown here is derived from an EMBL/GenBank/DDBJ whole genome shotgun (WGS) entry which is preliminary data.</text>
</comment>
<sequence>MNLKEVRLKCKVHMEFMSNGKKYLLTVLSGDSLVDKNLPNDPNPRGFMGLKNKNYSEIKKTARMHPELFLMKNHGLYILAHDYVAHNDGTLSLFFKESDGLINGIHTATVLKKYGRDKIDFIAFVTFDIPTDLLAEVVIASNSSLPQKDYSIANKMGIFKWQKEVLTEFRISYEESDSAELKIDTVLQLAGLFQIDKSTARFIHDNPKKLRTYLRNKNTIVKKNIDDINFFVYSRYILRDIVFFYEEIRKDEWCIFQLKKKLKRKGWVRGGSISNLLMLNIIYSLSIGMHIPKNTLYPCLKKTFDIQKLILLAKSVFPEIVDSIMQYEEDNAVAEICRTKDIHITIQNLMLKRLNSDQEK</sequence>
<organism evidence="2 3">
    <name type="scientific">Terrilactibacillus laevilacticus</name>
    <dbReference type="NCBI Taxonomy" id="1380157"/>
    <lineage>
        <taxon>Bacteria</taxon>
        <taxon>Bacillati</taxon>
        <taxon>Bacillota</taxon>
        <taxon>Bacilli</taxon>
        <taxon>Bacillales</taxon>
        <taxon>Bacillaceae</taxon>
        <taxon>Terrilactibacillus</taxon>
    </lineage>
</organism>
<dbReference type="Pfam" id="PF10592">
    <property type="entry name" value="AIPR"/>
    <property type="match status" value="1"/>
</dbReference>
<proteinExistence type="predicted"/>
<dbReference type="InterPro" id="IPR018891">
    <property type="entry name" value="AIPR_C"/>
</dbReference>
<gene>
    <name evidence="2" type="ORF">ACFSTF_13810</name>
</gene>
<evidence type="ECO:0000313" key="2">
    <source>
        <dbReference type="EMBL" id="MFD2618382.1"/>
    </source>
</evidence>
<name>A0ABW5PUI2_9BACI</name>
<accession>A0ABW5PUI2</accession>
<reference evidence="3" key="1">
    <citation type="journal article" date="2019" name="Int. J. Syst. Evol. Microbiol.">
        <title>The Global Catalogue of Microorganisms (GCM) 10K type strain sequencing project: providing services to taxonomists for standard genome sequencing and annotation.</title>
        <authorList>
            <consortium name="The Broad Institute Genomics Platform"/>
            <consortium name="The Broad Institute Genome Sequencing Center for Infectious Disease"/>
            <person name="Wu L."/>
            <person name="Ma J."/>
        </authorList>
    </citation>
    <scope>NUCLEOTIDE SEQUENCE [LARGE SCALE GENOMIC DNA]</scope>
    <source>
        <strain evidence="3">TISTR 2241</strain>
    </source>
</reference>
<keyword evidence="3" id="KW-1185">Reference proteome</keyword>
<dbReference type="RefSeq" id="WP_141191017.1">
    <property type="nucleotide sequence ID" value="NZ_JBHUMR010000015.1"/>
</dbReference>
<dbReference type="EMBL" id="JBHUMR010000015">
    <property type="protein sequence ID" value="MFD2618382.1"/>
    <property type="molecule type" value="Genomic_DNA"/>
</dbReference>
<feature type="domain" description="Abortive phage infection protein C-terminal" evidence="1">
    <location>
        <begin position="42"/>
        <end position="179"/>
    </location>
</feature>